<keyword evidence="10" id="KW-1185">Reference proteome</keyword>
<dbReference type="Proteomes" id="UP000012073">
    <property type="component" value="Unassembled WGS sequence"/>
</dbReference>
<evidence type="ECO:0000259" key="8">
    <source>
        <dbReference type="Pfam" id="PF07687"/>
    </source>
</evidence>
<keyword evidence="3" id="KW-0479">Metal-binding</keyword>
<name>R7QGC1_CHOCR</name>
<dbReference type="Gene3D" id="2.130.10.10">
    <property type="entry name" value="YVTN repeat-like/Quinoprotein amine dehydrogenase"/>
    <property type="match status" value="2"/>
</dbReference>
<dbReference type="PROSITE" id="PS00678">
    <property type="entry name" value="WD_REPEATS_1"/>
    <property type="match status" value="1"/>
</dbReference>
<evidence type="ECO:0000256" key="1">
    <source>
        <dbReference type="ARBA" id="ARBA00022574"/>
    </source>
</evidence>
<evidence type="ECO:0000256" key="7">
    <source>
        <dbReference type="SAM" id="MobiDB-lite"/>
    </source>
</evidence>
<proteinExistence type="predicted"/>
<dbReference type="SMART" id="SM00320">
    <property type="entry name" value="WD40"/>
    <property type="match status" value="5"/>
</dbReference>
<dbReference type="InterPro" id="IPR019775">
    <property type="entry name" value="WD40_repeat_CS"/>
</dbReference>
<dbReference type="InterPro" id="IPR002933">
    <property type="entry name" value="Peptidase_M20"/>
</dbReference>
<keyword evidence="1 6" id="KW-0853">WD repeat</keyword>
<dbReference type="PANTHER" id="PTHR43270">
    <property type="entry name" value="BETA-ALA-HIS DIPEPTIDASE"/>
    <property type="match status" value="1"/>
</dbReference>
<dbReference type="SUPFAM" id="SSF53187">
    <property type="entry name" value="Zn-dependent exopeptidases"/>
    <property type="match status" value="1"/>
</dbReference>
<organism evidence="9 10">
    <name type="scientific">Chondrus crispus</name>
    <name type="common">Carrageen Irish moss</name>
    <name type="synonym">Polymorpha crispa</name>
    <dbReference type="NCBI Taxonomy" id="2769"/>
    <lineage>
        <taxon>Eukaryota</taxon>
        <taxon>Rhodophyta</taxon>
        <taxon>Florideophyceae</taxon>
        <taxon>Rhodymeniophycidae</taxon>
        <taxon>Gigartinales</taxon>
        <taxon>Gigartinaceae</taxon>
        <taxon>Chondrus</taxon>
    </lineage>
</organism>
<dbReference type="KEGG" id="ccp:CHC_T00005272001"/>
<dbReference type="InterPro" id="IPR011650">
    <property type="entry name" value="Peptidase_M20_dimer"/>
</dbReference>
<dbReference type="EMBL" id="HG001806">
    <property type="protein sequence ID" value="CDF36828.1"/>
    <property type="molecule type" value="Genomic_DNA"/>
</dbReference>
<gene>
    <name evidence="9" type="ORF">CHC_T00005272001</name>
</gene>
<evidence type="ECO:0000256" key="3">
    <source>
        <dbReference type="ARBA" id="ARBA00022723"/>
    </source>
</evidence>
<dbReference type="OrthoDB" id="7832001at2759"/>
<evidence type="ECO:0000256" key="4">
    <source>
        <dbReference type="ARBA" id="ARBA00022737"/>
    </source>
</evidence>
<dbReference type="PANTHER" id="PTHR43270:SF8">
    <property type="entry name" value="DI- AND TRIPEPTIDASE DUG2-RELATED"/>
    <property type="match status" value="1"/>
</dbReference>
<feature type="compositionally biased region" description="Basic and acidic residues" evidence="7">
    <location>
        <begin position="567"/>
        <end position="580"/>
    </location>
</feature>
<reference evidence="10" key="1">
    <citation type="journal article" date="2013" name="Proc. Natl. Acad. Sci. U.S.A.">
        <title>Genome structure and metabolic features in the red seaweed Chondrus crispus shed light on evolution of the Archaeplastida.</title>
        <authorList>
            <person name="Collen J."/>
            <person name="Porcel B."/>
            <person name="Carre W."/>
            <person name="Ball S.G."/>
            <person name="Chaparro C."/>
            <person name="Tonon T."/>
            <person name="Barbeyron T."/>
            <person name="Michel G."/>
            <person name="Noel B."/>
            <person name="Valentin K."/>
            <person name="Elias M."/>
            <person name="Artiguenave F."/>
            <person name="Arun A."/>
            <person name="Aury J.M."/>
            <person name="Barbosa-Neto J.F."/>
            <person name="Bothwell J.H."/>
            <person name="Bouget F.Y."/>
            <person name="Brillet L."/>
            <person name="Cabello-Hurtado F."/>
            <person name="Capella-Gutierrez S."/>
            <person name="Charrier B."/>
            <person name="Cladiere L."/>
            <person name="Cock J.M."/>
            <person name="Coelho S.M."/>
            <person name="Colleoni C."/>
            <person name="Czjzek M."/>
            <person name="Da Silva C."/>
            <person name="Delage L."/>
            <person name="Denoeud F."/>
            <person name="Deschamps P."/>
            <person name="Dittami S.M."/>
            <person name="Gabaldon T."/>
            <person name="Gachon C.M."/>
            <person name="Groisillier A."/>
            <person name="Herve C."/>
            <person name="Jabbari K."/>
            <person name="Katinka M."/>
            <person name="Kloareg B."/>
            <person name="Kowalczyk N."/>
            <person name="Labadie K."/>
            <person name="Leblanc C."/>
            <person name="Lopez P.J."/>
            <person name="McLachlan D.H."/>
            <person name="Meslet-Cladiere L."/>
            <person name="Moustafa A."/>
            <person name="Nehr Z."/>
            <person name="Nyvall Collen P."/>
            <person name="Panaud O."/>
            <person name="Partensky F."/>
            <person name="Poulain J."/>
            <person name="Rensing S.A."/>
            <person name="Rousvoal S."/>
            <person name="Samson G."/>
            <person name="Symeonidi A."/>
            <person name="Weissenbach J."/>
            <person name="Zambounis A."/>
            <person name="Wincker P."/>
            <person name="Boyen C."/>
        </authorList>
    </citation>
    <scope>NUCLEOTIDE SEQUENCE [LARGE SCALE GENOMIC DNA]</scope>
    <source>
        <strain evidence="10">cv. Stackhouse</strain>
    </source>
</reference>
<dbReference type="InterPro" id="IPR051458">
    <property type="entry name" value="Cyt/Met_Dipeptidase"/>
</dbReference>
<dbReference type="Pfam" id="PF00400">
    <property type="entry name" value="WD40"/>
    <property type="match status" value="4"/>
</dbReference>
<feature type="domain" description="Peptidase M20 dimerisation" evidence="8">
    <location>
        <begin position="803"/>
        <end position="959"/>
    </location>
</feature>
<dbReference type="SUPFAM" id="SSF50978">
    <property type="entry name" value="WD40 repeat-like"/>
    <property type="match status" value="1"/>
</dbReference>
<dbReference type="Gene3D" id="3.40.630.10">
    <property type="entry name" value="Zn peptidases"/>
    <property type="match status" value="1"/>
</dbReference>
<dbReference type="Pfam" id="PF01546">
    <property type="entry name" value="Peptidase_M20"/>
    <property type="match status" value="1"/>
</dbReference>
<dbReference type="GO" id="GO:0008233">
    <property type="term" value="F:peptidase activity"/>
    <property type="evidence" value="ECO:0007669"/>
    <property type="project" value="UniProtKB-KW"/>
</dbReference>
<dbReference type="Gramene" id="CDF36828">
    <property type="protein sequence ID" value="CDF36828"/>
    <property type="gene ID" value="CHC_T00005272001"/>
</dbReference>
<dbReference type="AlphaFoldDB" id="R7QGC1"/>
<dbReference type="Gene3D" id="3.30.70.360">
    <property type="match status" value="1"/>
</dbReference>
<feature type="repeat" description="WD" evidence="6">
    <location>
        <begin position="277"/>
        <end position="318"/>
    </location>
</feature>
<dbReference type="STRING" id="2769.R7QGC1"/>
<protein>
    <recommendedName>
        <fullName evidence="8">Peptidase M20 dimerisation domain-containing protein</fullName>
    </recommendedName>
</protein>
<accession>R7QGC1</accession>
<evidence type="ECO:0000256" key="2">
    <source>
        <dbReference type="ARBA" id="ARBA00022670"/>
    </source>
</evidence>
<dbReference type="InterPro" id="IPR036322">
    <property type="entry name" value="WD40_repeat_dom_sf"/>
</dbReference>
<dbReference type="GO" id="GO:0046872">
    <property type="term" value="F:metal ion binding"/>
    <property type="evidence" value="ECO:0007669"/>
    <property type="project" value="UniProtKB-KW"/>
</dbReference>
<keyword evidence="2" id="KW-0645">Protease</keyword>
<dbReference type="PROSITE" id="PS50082">
    <property type="entry name" value="WD_REPEATS_2"/>
    <property type="match status" value="1"/>
</dbReference>
<dbReference type="RefSeq" id="XP_005716647.1">
    <property type="nucleotide sequence ID" value="XM_005716590.1"/>
</dbReference>
<feature type="region of interest" description="Disordered" evidence="7">
    <location>
        <begin position="556"/>
        <end position="580"/>
    </location>
</feature>
<dbReference type="InterPro" id="IPR015943">
    <property type="entry name" value="WD40/YVTN_repeat-like_dom_sf"/>
</dbReference>
<dbReference type="GeneID" id="17324377"/>
<evidence type="ECO:0000256" key="6">
    <source>
        <dbReference type="PROSITE-ProRule" id="PRU00221"/>
    </source>
</evidence>
<dbReference type="Pfam" id="PF07687">
    <property type="entry name" value="M20_dimer"/>
    <property type="match status" value="1"/>
</dbReference>
<dbReference type="GO" id="GO:0006508">
    <property type="term" value="P:proteolysis"/>
    <property type="evidence" value="ECO:0007669"/>
    <property type="project" value="UniProtKB-KW"/>
</dbReference>
<keyword evidence="4" id="KW-0677">Repeat</keyword>
<sequence>MKHTDRRPSLAMVSSEPLTERRADWVTVPRNSTIVITKSMHILISPIRETPDNHISRILLNVGESQYPGWRNGGIFHSRGRMQKQLMDKRGRQEISSPSLSSSAFTVGSTVRATITIPDRTVLCCTIMEPFLFSGMDDGTIHVWNMDDSVLSEVLRTGRRPVLAMLTISEAGILISATSASTVTAYRMTSDRRFEASFVVCCEGKGDVMSLARVGTKIFAGSSDAKVRCVIEDIFSVETSSSHEREPSIDTSSDRSSSFADIPRVYDAHDFPSRGAEATHYGFVFAMTSCLEGRYLCTGSGDGLLRVWDMVSEECVQTRDDHAGAILALAAYEVVQGVMLFSGSRDCSVKVWVWDGENGFICKRTLRKHKDEVVFLTRFGDKLVSGSADGHVCVWCTQSLALLCQYRDNTLKAGAVSLNSKLLFTSSDEGTIYVRDILLTERDLGRRDSLSRTSTGEYGFNQIESISDAAEQGYDDVAPNEISPGHVVSKDAIQCGLCVNPTTSAELLVSEVHEELDETETLVPGVTNEMILAPPMSPVTGCDKTREELLSTILTEKESAASSSKSSLEERGKFLDPSYSRDRAGNEGILSSQSIERRLIQDTLARFLSFPTVSGTEEHWEDCWQGARYIGTFLEGLGASVKYFSTTPGKNPSSDSSGKMQISRQSTLAGSNPIVLAKFASSNPSAKTVTFYGHYDVMPVDSTHWRTDPWTLTAIDGYYYGRGATDNKGPIIAMIFAIKKLLEESAEGLKSNFVFILQGEGETSNAGFKECVKSHLHWFENTSLVLTSNSYWLGEEKPCITYGFRGLIELNVSVTGASRNLHSGVDGGAIFEPMTDLVAVLGTMTSASGGVRIPGFFDDVRPPTAAEKKLLQDTDFTVEEYRSGTGVSRFTSDNATEILESRWTNPSISITSIETSNASGFYSVVPRKAEAKISIRFVPDQNPSKIENAVAAHLQSEIEKRRSPNAVEVECVNKGDWWLGDPSCRQFQIAERAVRAVWGIKPVYVREGGSMPLFSYLVKTLQAPLVQIPLGQSSDGAHLPNERIRSINLFRGKEVLQRIVRDFAETSK</sequence>
<keyword evidence="5" id="KW-0378">Hydrolase</keyword>
<dbReference type="InterPro" id="IPR001680">
    <property type="entry name" value="WD40_rpt"/>
</dbReference>
<evidence type="ECO:0000313" key="10">
    <source>
        <dbReference type="Proteomes" id="UP000012073"/>
    </source>
</evidence>
<evidence type="ECO:0000313" key="9">
    <source>
        <dbReference type="EMBL" id="CDF36828.1"/>
    </source>
</evidence>
<dbReference type="GO" id="GO:0006751">
    <property type="term" value="P:glutathione catabolic process"/>
    <property type="evidence" value="ECO:0007669"/>
    <property type="project" value="TreeGrafter"/>
</dbReference>
<evidence type="ECO:0000256" key="5">
    <source>
        <dbReference type="ARBA" id="ARBA00022801"/>
    </source>
</evidence>